<feature type="compositionally biased region" description="Low complexity" evidence="4">
    <location>
        <begin position="292"/>
        <end position="312"/>
    </location>
</feature>
<dbReference type="Pfam" id="PF25967">
    <property type="entry name" value="RND-MFP_C"/>
    <property type="match status" value="1"/>
</dbReference>
<organism evidence="7 8">
    <name type="scientific">Gryllotalpicola koreensis</name>
    <dbReference type="NCBI Taxonomy" id="993086"/>
    <lineage>
        <taxon>Bacteria</taxon>
        <taxon>Bacillati</taxon>
        <taxon>Actinomycetota</taxon>
        <taxon>Actinomycetes</taxon>
        <taxon>Micrococcales</taxon>
        <taxon>Microbacteriaceae</taxon>
        <taxon>Gryllotalpicola</taxon>
    </lineage>
</organism>
<keyword evidence="8" id="KW-1185">Reference proteome</keyword>
<accession>A0ABP8ADN1</accession>
<dbReference type="Pfam" id="PF25917">
    <property type="entry name" value="BSH_RND"/>
    <property type="match status" value="1"/>
</dbReference>
<dbReference type="Gene3D" id="1.10.287.470">
    <property type="entry name" value="Helix hairpin bin"/>
    <property type="match status" value="1"/>
</dbReference>
<gene>
    <name evidence="7" type="ORF">GCM10022287_38360</name>
</gene>
<dbReference type="Gene3D" id="2.40.420.20">
    <property type="match status" value="1"/>
</dbReference>
<feature type="compositionally biased region" description="Low complexity" evidence="4">
    <location>
        <begin position="587"/>
        <end position="597"/>
    </location>
</feature>
<protein>
    <recommendedName>
        <fullName evidence="9">HlyD family efflux transporter periplasmic adaptor subunit</fullName>
    </recommendedName>
</protein>
<comment type="caution">
    <text evidence="7">The sequence shown here is derived from an EMBL/GenBank/DDBJ whole genome shotgun (WGS) entry which is preliminary data.</text>
</comment>
<dbReference type="NCBIfam" id="TIGR01730">
    <property type="entry name" value="RND_mfp"/>
    <property type="match status" value="1"/>
</dbReference>
<feature type="region of interest" description="Disordered" evidence="4">
    <location>
        <begin position="288"/>
        <end position="373"/>
    </location>
</feature>
<feature type="region of interest" description="Disordered" evidence="4">
    <location>
        <begin position="587"/>
        <end position="634"/>
    </location>
</feature>
<dbReference type="InterPro" id="IPR058625">
    <property type="entry name" value="MdtA-like_BSH"/>
</dbReference>
<evidence type="ECO:0000256" key="2">
    <source>
        <dbReference type="ARBA" id="ARBA00009477"/>
    </source>
</evidence>
<feature type="compositionally biased region" description="Low complexity" evidence="4">
    <location>
        <begin position="325"/>
        <end position="339"/>
    </location>
</feature>
<dbReference type="InterPro" id="IPR006143">
    <property type="entry name" value="RND_pump_MFP"/>
</dbReference>
<dbReference type="EMBL" id="BAABBW010000008">
    <property type="protein sequence ID" value="GAA4182082.1"/>
    <property type="molecule type" value="Genomic_DNA"/>
</dbReference>
<evidence type="ECO:0000259" key="6">
    <source>
        <dbReference type="Pfam" id="PF25967"/>
    </source>
</evidence>
<feature type="compositionally biased region" description="Gly residues" evidence="4">
    <location>
        <begin position="313"/>
        <end position="324"/>
    </location>
</feature>
<sequence length="634" mass="60614">MSVGVVICLAGGTAAWAALRPDTPSYRLASAEKADVTQTASLAGTVASATRSDRAFQVSGTVSGVDVKVGDKVTAGQTLATLDASTLNDEVTQSQQAVTTAQQKLNDDLASQTSSASTSTSSTADAAAATDAPDDALATATFVAAATPTKSSANSTIAADVKAVQAAQAALIDLYTGTSGVDAVTNDVKAQLTAVQATLTGLGDSNGACAVFTALPAGTDQATADTDLTACQDAVTAALSSTDAGDTSTSVAEALTQLGTELSALNELQTKITAAESALDNAVTKLQNDADAAGQSSGSSPSSPSTPTKPSAGGSGSSSGGSGTSGAPSRSGSAPSEGSTGSGSGNGTGTGTGSRSGNGSGSSSGGSTGTKTTQVATAEDIVSDQASLASAQANLAVAQQNVGLATLTTPIAGTVAAVGISAGSSVSAGSTSEVISVIGDDGWVIDTSATASAIGPLKVGQTADVTVSGVSGTQHAKVSSIGFLNTATDSSTPSYDVTLSITDPASGLLNGASARTTVDVDTARDVLTVPSSAVHLGTGNSYTVDVLADGKETSRTVKVGAVGSDRVQITSGLSAGDQVVLADLSSTVSSDSSSTSSTGGGLGGLGGGTRVPGTGGGFGGGGFGGGNFQPRQGG</sequence>
<feature type="compositionally biased region" description="Gly residues" evidence="4">
    <location>
        <begin position="598"/>
        <end position="634"/>
    </location>
</feature>
<evidence type="ECO:0008006" key="9">
    <source>
        <dbReference type="Google" id="ProtNLM"/>
    </source>
</evidence>
<reference evidence="8" key="1">
    <citation type="journal article" date="2019" name="Int. J. Syst. Evol. Microbiol.">
        <title>The Global Catalogue of Microorganisms (GCM) 10K type strain sequencing project: providing services to taxonomists for standard genome sequencing and annotation.</title>
        <authorList>
            <consortium name="The Broad Institute Genomics Platform"/>
            <consortium name="The Broad Institute Genome Sequencing Center for Infectious Disease"/>
            <person name="Wu L."/>
            <person name="Ma J."/>
        </authorList>
    </citation>
    <scope>NUCLEOTIDE SEQUENCE [LARGE SCALE GENOMIC DNA]</scope>
    <source>
        <strain evidence="8">JCM 17591</strain>
    </source>
</reference>
<dbReference type="PANTHER" id="PTHR30469">
    <property type="entry name" value="MULTIDRUG RESISTANCE PROTEIN MDTA"/>
    <property type="match status" value="1"/>
</dbReference>
<evidence type="ECO:0000256" key="3">
    <source>
        <dbReference type="ARBA" id="ARBA00022448"/>
    </source>
</evidence>
<evidence type="ECO:0000256" key="1">
    <source>
        <dbReference type="ARBA" id="ARBA00004196"/>
    </source>
</evidence>
<dbReference type="PANTHER" id="PTHR30469:SF33">
    <property type="entry name" value="SLR1207 PROTEIN"/>
    <property type="match status" value="1"/>
</dbReference>
<dbReference type="SUPFAM" id="SSF111369">
    <property type="entry name" value="HlyD-like secretion proteins"/>
    <property type="match status" value="1"/>
</dbReference>
<dbReference type="Gene3D" id="2.40.50.100">
    <property type="match status" value="2"/>
</dbReference>
<name>A0ABP8ADN1_9MICO</name>
<dbReference type="InterPro" id="IPR058627">
    <property type="entry name" value="MdtA-like_C"/>
</dbReference>
<dbReference type="Proteomes" id="UP001501079">
    <property type="component" value="Unassembled WGS sequence"/>
</dbReference>
<feature type="region of interest" description="Disordered" evidence="4">
    <location>
        <begin position="105"/>
        <end position="127"/>
    </location>
</feature>
<comment type="similarity">
    <text evidence="2">Belongs to the membrane fusion protein (MFP) (TC 8.A.1) family.</text>
</comment>
<proteinExistence type="inferred from homology"/>
<feature type="domain" description="Multidrug resistance protein MdtA-like C-terminal permuted SH3" evidence="6">
    <location>
        <begin position="525"/>
        <end position="582"/>
    </location>
</feature>
<dbReference type="Gene3D" id="2.40.30.170">
    <property type="match status" value="1"/>
</dbReference>
<feature type="compositionally biased region" description="Gly residues" evidence="4">
    <location>
        <begin position="340"/>
        <end position="368"/>
    </location>
</feature>
<keyword evidence="3" id="KW-0813">Transport</keyword>
<feature type="domain" description="Multidrug resistance protein MdtA-like barrel-sandwich hybrid" evidence="5">
    <location>
        <begin position="57"/>
        <end position="436"/>
    </location>
</feature>
<evidence type="ECO:0000259" key="5">
    <source>
        <dbReference type="Pfam" id="PF25917"/>
    </source>
</evidence>
<evidence type="ECO:0000313" key="7">
    <source>
        <dbReference type="EMBL" id="GAA4182082.1"/>
    </source>
</evidence>
<comment type="subcellular location">
    <subcellularLocation>
        <location evidence="1">Cell envelope</location>
    </subcellularLocation>
</comment>
<evidence type="ECO:0000313" key="8">
    <source>
        <dbReference type="Proteomes" id="UP001501079"/>
    </source>
</evidence>
<evidence type="ECO:0000256" key="4">
    <source>
        <dbReference type="SAM" id="MobiDB-lite"/>
    </source>
</evidence>